<dbReference type="InterPro" id="IPR001182">
    <property type="entry name" value="FtsW/RodA"/>
</dbReference>
<feature type="transmembrane region" description="Helical" evidence="7">
    <location>
        <begin position="69"/>
        <end position="88"/>
    </location>
</feature>
<feature type="transmembrane region" description="Helical" evidence="7">
    <location>
        <begin position="120"/>
        <end position="140"/>
    </location>
</feature>
<feature type="transmembrane region" description="Helical" evidence="7">
    <location>
        <begin position="95"/>
        <end position="114"/>
    </location>
</feature>
<feature type="transmembrane region" description="Helical" evidence="7">
    <location>
        <begin position="372"/>
        <end position="393"/>
    </location>
</feature>
<feature type="region of interest" description="Disordered" evidence="6">
    <location>
        <begin position="444"/>
        <end position="486"/>
    </location>
</feature>
<name>A0A9X5BD94_9FIRM</name>
<feature type="transmembrane region" description="Helical" evidence="7">
    <location>
        <begin position="43"/>
        <end position="63"/>
    </location>
</feature>
<protein>
    <submittedName>
        <fullName evidence="8">FtsW/RodA/SpoVE family cell cycle protein</fullName>
    </submittedName>
</protein>
<feature type="transmembrane region" description="Helical" evidence="7">
    <location>
        <begin position="152"/>
        <end position="172"/>
    </location>
</feature>
<evidence type="ECO:0000256" key="7">
    <source>
        <dbReference type="SAM" id="Phobius"/>
    </source>
</evidence>
<accession>A0A9X5BD94</accession>
<feature type="transmembrane region" description="Helical" evidence="7">
    <location>
        <begin position="405"/>
        <end position="429"/>
    </location>
</feature>
<dbReference type="GO" id="GO:0051301">
    <property type="term" value="P:cell division"/>
    <property type="evidence" value="ECO:0007669"/>
    <property type="project" value="InterPro"/>
</dbReference>
<keyword evidence="4 7" id="KW-1133">Transmembrane helix</keyword>
<feature type="transmembrane region" description="Helical" evidence="7">
    <location>
        <begin position="12"/>
        <end position="31"/>
    </location>
</feature>
<feature type="transmembrane region" description="Helical" evidence="7">
    <location>
        <begin position="254"/>
        <end position="274"/>
    </location>
</feature>
<evidence type="ECO:0000256" key="3">
    <source>
        <dbReference type="ARBA" id="ARBA00022960"/>
    </source>
</evidence>
<evidence type="ECO:0000313" key="9">
    <source>
        <dbReference type="Proteomes" id="UP001154420"/>
    </source>
</evidence>
<feature type="compositionally biased region" description="Basic residues" evidence="6">
    <location>
        <begin position="444"/>
        <end position="459"/>
    </location>
</feature>
<dbReference type="GO" id="GO:0005886">
    <property type="term" value="C:plasma membrane"/>
    <property type="evidence" value="ECO:0007669"/>
    <property type="project" value="TreeGrafter"/>
</dbReference>
<dbReference type="GO" id="GO:0008360">
    <property type="term" value="P:regulation of cell shape"/>
    <property type="evidence" value="ECO:0007669"/>
    <property type="project" value="UniProtKB-KW"/>
</dbReference>
<dbReference type="EMBL" id="QZDT01000002">
    <property type="protein sequence ID" value="NBJ91498.1"/>
    <property type="molecule type" value="Genomic_DNA"/>
</dbReference>
<evidence type="ECO:0000256" key="2">
    <source>
        <dbReference type="ARBA" id="ARBA00022692"/>
    </source>
</evidence>
<comment type="caution">
    <text evidence="8">The sequence shown here is derived from an EMBL/GenBank/DDBJ whole genome shotgun (WGS) entry which is preliminary data.</text>
</comment>
<dbReference type="PANTHER" id="PTHR30474">
    <property type="entry name" value="CELL CYCLE PROTEIN"/>
    <property type="match status" value="1"/>
</dbReference>
<dbReference type="GO" id="GO:0032153">
    <property type="term" value="C:cell division site"/>
    <property type="evidence" value="ECO:0007669"/>
    <property type="project" value="TreeGrafter"/>
</dbReference>
<comment type="subcellular location">
    <subcellularLocation>
        <location evidence="1">Membrane</location>
        <topology evidence="1">Multi-pass membrane protein</topology>
    </subcellularLocation>
</comment>
<evidence type="ECO:0000313" key="8">
    <source>
        <dbReference type="EMBL" id="NBJ91498.1"/>
    </source>
</evidence>
<keyword evidence="5 7" id="KW-0472">Membrane</keyword>
<dbReference type="AlphaFoldDB" id="A0A9X5BD94"/>
<keyword evidence="3" id="KW-0133">Cell shape</keyword>
<feature type="transmembrane region" description="Helical" evidence="7">
    <location>
        <begin position="208"/>
        <end position="226"/>
    </location>
</feature>
<dbReference type="PANTHER" id="PTHR30474:SF3">
    <property type="entry name" value="PEPTIDOGLYCAN GLYCOSYLTRANSFERASE RODA"/>
    <property type="match status" value="1"/>
</dbReference>
<keyword evidence="9" id="KW-1185">Reference proteome</keyword>
<proteinExistence type="predicted"/>
<feature type="transmembrane region" description="Helical" evidence="7">
    <location>
        <begin position="339"/>
        <end position="360"/>
    </location>
</feature>
<dbReference type="GO" id="GO:0015648">
    <property type="term" value="F:lipid-linked peptidoglycan transporter activity"/>
    <property type="evidence" value="ECO:0007669"/>
    <property type="project" value="TreeGrafter"/>
</dbReference>
<evidence type="ECO:0000256" key="5">
    <source>
        <dbReference type="ARBA" id="ARBA00023136"/>
    </source>
</evidence>
<reference evidence="8" key="1">
    <citation type="submission" date="2018-09" db="EMBL/GenBank/DDBJ databases">
        <title>Murine metabolic-syndrome-specific gut microbial biobank.</title>
        <authorList>
            <person name="Liu C."/>
        </authorList>
    </citation>
    <scope>NUCLEOTIDE SEQUENCE</scope>
    <source>
        <strain evidence="8">D42-62</strain>
    </source>
</reference>
<dbReference type="OrthoDB" id="9812661at2"/>
<feature type="transmembrane region" description="Helical" evidence="7">
    <location>
        <begin position="232"/>
        <end position="249"/>
    </location>
</feature>
<evidence type="ECO:0000256" key="6">
    <source>
        <dbReference type="SAM" id="MobiDB-lite"/>
    </source>
</evidence>
<feature type="transmembrane region" description="Helical" evidence="7">
    <location>
        <begin position="178"/>
        <end position="201"/>
    </location>
</feature>
<organism evidence="8 9">
    <name type="scientific">Parablautia muri</name>
    <dbReference type="NCBI Taxonomy" id="2320879"/>
    <lineage>
        <taxon>Bacteria</taxon>
        <taxon>Bacillati</taxon>
        <taxon>Bacillota</taxon>
        <taxon>Clostridia</taxon>
        <taxon>Lachnospirales</taxon>
        <taxon>Lachnospiraceae</taxon>
        <taxon>Parablautia</taxon>
    </lineage>
</organism>
<dbReference type="Pfam" id="PF01098">
    <property type="entry name" value="FTSW_RODA_SPOVE"/>
    <property type="match status" value="1"/>
</dbReference>
<evidence type="ECO:0000256" key="1">
    <source>
        <dbReference type="ARBA" id="ARBA00004141"/>
    </source>
</evidence>
<dbReference type="RefSeq" id="WP_160558581.1">
    <property type="nucleotide sequence ID" value="NZ_QZDT01000002.1"/>
</dbReference>
<evidence type="ECO:0000256" key="4">
    <source>
        <dbReference type="ARBA" id="ARBA00022989"/>
    </source>
</evidence>
<dbReference type="Proteomes" id="UP001154420">
    <property type="component" value="Unassembled WGS sequence"/>
</dbReference>
<gene>
    <name evidence="8" type="ORF">D5281_02570</name>
</gene>
<sequence length="486" mass="54781">MELYVSEFSKYVIALLITLYTYECFAVFRYDEEEQRNGIYTRQNLLMFALHFSCFLVICFETGDITYLFFYAFQQIVLYAVIVLYRMLYPGSNRLVVNNMCMLLAIGFCILTRLDMNKAIKQFIIASGSLVIALVIPFFIHKFKFLKKLKWVYVLVGIAALSVVMILGQTTYGSKLSYSIAGITFQPSEFVKILFVFYVASALYESSGFFEVFTTAVAAGAHVIVLVISKDLGSALIFFIVYVLMVFVATKNYFYLLAGILGGSGAAYIAYRVFTHVQVRVQAWRDPWSVIDSAGYQITQSLFAISSGGWFGLGLCKGTPEAIPFVEADFIFSAIAEEFGILFAVCLILICVSCFIMFMNISVRLNDKFYQLTAFGLGVTYIFQVFLTIGGGTKFIPLTGVTLPFISYGGSSVLTTLVMFAVIEGLYMIRLDEKEQMRLARVEKAKKKKKRSAPKRRLQRISEAAWEENEGTDTEYPAGDMIEDEE</sequence>
<keyword evidence="2 7" id="KW-0812">Transmembrane</keyword>